<reference evidence="2 3" key="1">
    <citation type="submission" date="2020-02" db="EMBL/GenBank/DDBJ databases">
        <authorList>
            <person name="Ma Q."/>
            <person name="Huang Y."/>
            <person name="Song X."/>
            <person name="Pei D."/>
        </authorList>
    </citation>
    <scope>NUCLEOTIDE SEQUENCE [LARGE SCALE GENOMIC DNA]</scope>
    <source>
        <strain evidence="2">Sxm20200214</strain>
        <tissue evidence="2">Leaf</tissue>
    </source>
</reference>
<feature type="region of interest" description="Disordered" evidence="1">
    <location>
        <begin position="432"/>
        <end position="460"/>
    </location>
</feature>
<name>A0A8X8BGG2_BRACI</name>
<dbReference type="Proteomes" id="UP000886595">
    <property type="component" value="Unassembled WGS sequence"/>
</dbReference>
<accession>A0A8X8BGG2</accession>
<organism evidence="2 3">
    <name type="scientific">Brassica carinata</name>
    <name type="common">Ethiopian mustard</name>
    <name type="synonym">Abyssinian cabbage</name>
    <dbReference type="NCBI Taxonomy" id="52824"/>
    <lineage>
        <taxon>Eukaryota</taxon>
        <taxon>Viridiplantae</taxon>
        <taxon>Streptophyta</taxon>
        <taxon>Embryophyta</taxon>
        <taxon>Tracheophyta</taxon>
        <taxon>Spermatophyta</taxon>
        <taxon>Magnoliopsida</taxon>
        <taxon>eudicotyledons</taxon>
        <taxon>Gunneridae</taxon>
        <taxon>Pentapetalae</taxon>
        <taxon>rosids</taxon>
        <taxon>malvids</taxon>
        <taxon>Brassicales</taxon>
        <taxon>Brassicaceae</taxon>
        <taxon>Brassiceae</taxon>
        <taxon>Brassica</taxon>
    </lineage>
</organism>
<proteinExistence type="predicted"/>
<dbReference type="InterPro" id="IPR016159">
    <property type="entry name" value="Cullin_repeat-like_dom_sf"/>
</dbReference>
<evidence type="ECO:0000313" key="3">
    <source>
        <dbReference type="Proteomes" id="UP000886595"/>
    </source>
</evidence>
<evidence type="ECO:0000256" key="1">
    <source>
        <dbReference type="SAM" id="MobiDB-lite"/>
    </source>
</evidence>
<dbReference type="AlphaFoldDB" id="A0A8X8BGG2"/>
<protein>
    <submittedName>
        <fullName evidence="2">Uncharacterized protein</fullName>
    </submittedName>
</protein>
<sequence length="682" mass="76937">MVNPPSSISDDDDPPNISPTPLVFNLNLCRTKPDPKVLLDKAWKLLEPALKSILHEEDTDHFSFAEINNQRVDEEKKKCGSLPLLFIFRDELLQVLSTGNSWGFMLMPFLKRFFPPPFLFMWGFEKLMDERPWEALRMMYDLFCQADLVCHINNALSSYICQTGEKILKEEGSSLTEFKAHVDKICFTYFSEDPLLEKTAQKCFEGLGMSVVLPMLDDPFPEEMLELGSSVPLPTSHWLPRLNLGHVAFGCFFTLTIRDYELFSPSSGRAYSGTPGIHACAILEKADLVGHISNALSSYICKTGEKILKEEGSSLAEFKTHVYKIWFTYFSEDPLLEKTVQKCFEGLGMFVSPDVSPLLDPSAEELLELGKAQGLFRRVIGVLTRVFVYKFSLLLVALSYARGHDRLSPSIDEIAVCYLFFLPTLPIPPIGNQETANESDLAPPPIRCSISDGEETDTDHDAEYPNDVVNLESAMVNPPPNISPALTSDPKVYLDDAWKFLKPALTSILDEEDTDHFSFAKIYQVSSCCFENKVGEALFKLIVEECGAYISTTLESLAVHCNDDDDDPSLLLLPLEKFWLEYGKSVNLSLLKNLMLMLNGSVSRELRFLEKPFLDSTAEFYAAEAKQVLEQSSDLPRYLKHVDVPFLLFPTYVDSRMSCLKLSTGNSWGFMLVPFLKRVLRS</sequence>
<dbReference type="EMBL" id="JAAMPC010000001">
    <property type="protein sequence ID" value="KAG2334075.1"/>
    <property type="molecule type" value="Genomic_DNA"/>
</dbReference>
<comment type="caution">
    <text evidence="2">The sequence shown here is derived from an EMBL/GenBank/DDBJ whole genome shotgun (WGS) entry which is preliminary data.</text>
</comment>
<gene>
    <name evidence="2" type="ORF">Bca52824_005255</name>
</gene>
<keyword evidence="3" id="KW-1185">Reference proteome</keyword>
<dbReference type="Gene3D" id="1.20.1310.10">
    <property type="entry name" value="Cullin Repeats"/>
    <property type="match status" value="2"/>
</dbReference>
<dbReference type="SUPFAM" id="SSF74788">
    <property type="entry name" value="Cullin repeat-like"/>
    <property type="match status" value="2"/>
</dbReference>
<evidence type="ECO:0000313" key="2">
    <source>
        <dbReference type="EMBL" id="KAG2334075.1"/>
    </source>
</evidence>